<gene>
    <name evidence="2" type="ORF">ENO08_05705</name>
</gene>
<evidence type="ECO:0008006" key="3">
    <source>
        <dbReference type="Google" id="ProtNLM"/>
    </source>
</evidence>
<sequence length="304" mass="32243">MAEGPDAGGAAVLSTYLGRWMSLLLLLVLVALAAAALFLGPDYPAHVPLRIGVCAFDSVTAGPALSSFASSVRERDGGDITWVWLDPGTEPEGCDFYIMTYPQMIVSRAKEEKKCILLATSRVDGSLTMGVVIVRGGTEPDWSSTAFTSRISATGFISPLAAIAENGVMPSDLSFDLLSGGNPICGEAVVFGVLLGRYSAGGLSLEEFRRLERSGMTGPGELRTLLTGPTLPEILLVSDPSTEDWKSSGFVRRLTSIAGSLPDPLAREMARLGMASFRIPEEGELDLPGTVPAEVWRTAGYHFP</sequence>
<keyword evidence="1" id="KW-0812">Transmembrane</keyword>
<dbReference type="EMBL" id="DSEC01000403">
    <property type="protein sequence ID" value="HER43936.1"/>
    <property type="molecule type" value="Genomic_DNA"/>
</dbReference>
<dbReference type="Gene3D" id="3.40.190.10">
    <property type="entry name" value="Periplasmic binding protein-like II"/>
    <property type="match status" value="1"/>
</dbReference>
<organism evidence="2">
    <name type="scientific">Eiseniibacteriota bacterium</name>
    <dbReference type="NCBI Taxonomy" id="2212470"/>
    <lineage>
        <taxon>Bacteria</taxon>
        <taxon>Candidatus Eiseniibacteriota</taxon>
    </lineage>
</organism>
<feature type="transmembrane region" description="Helical" evidence="1">
    <location>
        <begin position="20"/>
        <end position="40"/>
    </location>
</feature>
<evidence type="ECO:0000313" key="2">
    <source>
        <dbReference type="EMBL" id="HER43936.1"/>
    </source>
</evidence>
<proteinExistence type="predicted"/>
<keyword evidence="1" id="KW-0472">Membrane</keyword>
<keyword evidence="1" id="KW-1133">Transmembrane helix</keyword>
<accession>A0A7V2F4K9</accession>
<dbReference type="Proteomes" id="UP000886069">
    <property type="component" value="Unassembled WGS sequence"/>
</dbReference>
<dbReference type="Pfam" id="PF12974">
    <property type="entry name" value="Phosphonate-bd"/>
    <property type="match status" value="1"/>
</dbReference>
<reference evidence="2" key="1">
    <citation type="journal article" date="2020" name="mSystems">
        <title>Genome- and Community-Level Interaction Insights into Carbon Utilization and Element Cycling Functions of Hydrothermarchaeota in Hydrothermal Sediment.</title>
        <authorList>
            <person name="Zhou Z."/>
            <person name="Liu Y."/>
            <person name="Xu W."/>
            <person name="Pan J."/>
            <person name="Luo Z.H."/>
            <person name="Li M."/>
        </authorList>
    </citation>
    <scope>NUCLEOTIDE SEQUENCE [LARGE SCALE GENOMIC DNA]</scope>
    <source>
        <strain evidence="2">SpSt-1233</strain>
    </source>
</reference>
<protein>
    <recommendedName>
        <fullName evidence="3">Phosphate/phosphite/phosphonate ABC transporter substrate-binding protein</fullName>
    </recommendedName>
</protein>
<name>A0A7V2F4K9_UNCEI</name>
<comment type="caution">
    <text evidence="2">The sequence shown here is derived from an EMBL/GenBank/DDBJ whole genome shotgun (WGS) entry which is preliminary data.</text>
</comment>
<dbReference type="AlphaFoldDB" id="A0A7V2F4K9"/>
<evidence type="ECO:0000256" key="1">
    <source>
        <dbReference type="SAM" id="Phobius"/>
    </source>
</evidence>